<protein>
    <submittedName>
        <fullName evidence="1">Uncharacterized protein</fullName>
    </submittedName>
</protein>
<organism evidence="1">
    <name type="scientific">Acerihabitans sp. KWT182</name>
    <dbReference type="NCBI Taxonomy" id="3157919"/>
    <lineage>
        <taxon>Bacteria</taxon>
        <taxon>Pseudomonadati</taxon>
        <taxon>Pseudomonadota</taxon>
        <taxon>Gammaproteobacteria</taxon>
        <taxon>Enterobacterales</taxon>
        <taxon>Pectobacteriaceae</taxon>
        <taxon>Acerihabitans</taxon>
    </lineage>
</organism>
<gene>
    <name evidence="1" type="ORF">ABK905_14030</name>
</gene>
<sequence>MKKSLAGMSGLTALLLFVLSPAEALRLQHGMSSFDIDPVTLAISDGNVPVNLPQSPPAASVTFAPHRFAPTGDGRNATCTSPRLWKMATCA</sequence>
<dbReference type="AlphaFoldDB" id="A0AAU7Q700"/>
<name>A0AAU7Q700_9GAMM</name>
<dbReference type="EMBL" id="CP157947">
    <property type="protein sequence ID" value="XBS68011.1"/>
    <property type="molecule type" value="Genomic_DNA"/>
</dbReference>
<evidence type="ECO:0000313" key="1">
    <source>
        <dbReference type="EMBL" id="XBS68011.1"/>
    </source>
</evidence>
<proteinExistence type="predicted"/>
<accession>A0AAU7Q700</accession>
<reference evidence="1" key="1">
    <citation type="submission" date="2024-06" db="EMBL/GenBank/DDBJ databases">
        <authorList>
            <person name="Coelho C."/>
            <person name="Bento M."/>
            <person name="Garcia E."/>
            <person name="Camelo A."/>
            <person name="Brandao I."/>
            <person name="Espirito Santo C."/>
            <person name="Trovao J."/>
            <person name="Verissimo A."/>
            <person name="Costa J."/>
            <person name="Tiago I."/>
        </authorList>
    </citation>
    <scope>NUCLEOTIDE SEQUENCE</scope>
    <source>
        <strain evidence="1">KWT182</strain>
    </source>
</reference>